<reference evidence="3" key="1">
    <citation type="journal article" date="2019" name="Int. J. Syst. Evol. Microbiol.">
        <title>The Global Catalogue of Microorganisms (GCM) 10K type strain sequencing project: providing services to taxonomists for standard genome sequencing and annotation.</title>
        <authorList>
            <consortium name="The Broad Institute Genomics Platform"/>
            <consortium name="The Broad Institute Genome Sequencing Center for Infectious Disease"/>
            <person name="Wu L."/>
            <person name="Ma J."/>
        </authorList>
    </citation>
    <scope>NUCLEOTIDE SEQUENCE [LARGE SCALE GENOMIC DNA]</scope>
    <source>
        <strain evidence="3">JCM 18514</strain>
    </source>
</reference>
<dbReference type="Gene3D" id="3.40.50.1820">
    <property type="entry name" value="alpha/beta hydrolase"/>
    <property type="match status" value="1"/>
</dbReference>
<accession>A0ABP9SRT6</accession>
<keyword evidence="3" id="KW-1185">Reference proteome</keyword>
<evidence type="ECO:0000259" key="1">
    <source>
        <dbReference type="Pfam" id="PF12697"/>
    </source>
</evidence>
<dbReference type="EMBL" id="BAABKK010000031">
    <property type="protein sequence ID" value="GAA5200088.1"/>
    <property type="molecule type" value="Genomic_DNA"/>
</dbReference>
<evidence type="ECO:0000313" key="2">
    <source>
        <dbReference type="EMBL" id="GAA5200088.1"/>
    </source>
</evidence>
<dbReference type="InterPro" id="IPR029058">
    <property type="entry name" value="AB_hydrolase_fold"/>
</dbReference>
<evidence type="ECO:0000313" key="3">
    <source>
        <dbReference type="Proteomes" id="UP001500200"/>
    </source>
</evidence>
<name>A0ABP9SRT6_9MICC</name>
<proteinExistence type="predicted"/>
<dbReference type="Proteomes" id="UP001500200">
    <property type="component" value="Unassembled WGS sequence"/>
</dbReference>
<protein>
    <recommendedName>
        <fullName evidence="1">AB hydrolase-1 domain-containing protein</fullName>
    </recommendedName>
</protein>
<feature type="domain" description="AB hydrolase-1" evidence="1">
    <location>
        <begin position="5"/>
        <end position="66"/>
    </location>
</feature>
<dbReference type="InterPro" id="IPR000073">
    <property type="entry name" value="AB_hydrolase_1"/>
</dbReference>
<dbReference type="Pfam" id="PF12697">
    <property type="entry name" value="Abhydrolase_6"/>
    <property type="match status" value="1"/>
</dbReference>
<comment type="caution">
    <text evidence="2">The sequence shown here is derived from an EMBL/GenBank/DDBJ whole genome shotgun (WGS) entry which is preliminary data.</text>
</comment>
<sequence length="107" mass="11339">MRPVFVLLHGIGMSHRYHRRLQAVLAGHGDTHAIDLPGFGGTPKPDRQITVAECAEVIAGTLAAIGCQRLAAIVPEGRFLEIPGKPHVVQHGAPVRMAAGILAISRV</sequence>
<dbReference type="SUPFAM" id="SSF53474">
    <property type="entry name" value="alpha/beta-Hydrolases"/>
    <property type="match status" value="1"/>
</dbReference>
<organism evidence="2 3">
    <name type="scientific">Arthrobacter gyeryongensis</name>
    <dbReference type="NCBI Taxonomy" id="1650592"/>
    <lineage>
        <taxon>Bacteria</taxon>
        <taxon>Bacillati</taxon>
        <taxon>Actinomycetota</taxon>
        <taxon>Actinomycetes</taxon>
        <taxon>Micrococcales</taxon>
        <taxon>Micrococcaceae</taxon>
        <taxon>Arthrobacter</taxon>
    </lineage>
</organism>
<gene>
    <name evidence="2" type="ORF">GCM10023346_41360</name>
</gene>